<accession>A0A3N5AWE4</accession>
<dbReference type="AlphaFoldDB" id="A0A3N5AWE4"/>
<evidence type="ECO:0000313" key="1">
    <source>
        <dbReference type="EMBL" id="RPF49203.1"/>
    </source>
</evidence>
<dbReference type="Proteomes" id="UP000282654">
    <property type="component" value="Unassembled WGS sequence"/>
</dbReference>
<protein>
    <submittedName>
        <fullName evidence="1">Uncharacterized protein</fullName>
    </submittedName>
</protein>
<name>A0A3N5AWE4_9THEO</name>
<reference evidence="1 2" key="1">
    <citation type="submission" date="2018-11" db="EMBL/GenBank/DDBJ databases">
        <title>Genomic Encyclopedia of Type Strains, Phase IV (KMG-IV): sequencing the most valuable type-strain genomes for metagenomic binning, comparative biology and taxonomic classification.</title>
        <authorList>
            <person name="Goeker M."/>
        </authorList>
    </citation>
    <scope>NUCLEOTIDE SEQUENCE [LARGE SCALE GENOMIC DNA]</scope>
    <source>
        <strain evidence="1 2">DSM 102936</strain>
    </source>
</reference>
<dbReference type="EMBL" id="RKRE01000001">
    <property type="protein sequence ID" value="RPF49203.1"/>
    <property type="molecule type" value="Genomic_DNA"/>
</dbReference>
<organism evidence="1 2">
    <name type="scientific">Thermodesulfitimonas autotrophica</name>
    <dbReference type="NCBI Taxonomy" id="1894989"/>
    <lineage>
        <taxon>Bacteria</taxon>
        <taxon>Bacillati</taxon>
        <taxon>Bacillota</taxon>
        <taxon>Clostridia</taxon>
        <taxon>Thermoanaerobacterales</taxon>
        <taxon>Thermoanaerobacteraceae</taxon>
        <taxon>Thermodesulfitimonas</taxon>
    </lineage>
</organism>
<dbReference type="RefSeq" id="WP_170157631.1">
    <property type="nucleotide sequence ID" value="NZ_RKRE01000001.1"/>
</dbReference>
<evidence type="ECO:0000313" key="2">
    <source>
        <dbReference type="Proteomes" id="UP000282654"/>
    </source>
</evidence>
<comment type="caution">
    <text evidence="1">The sequence shown here is derived from an EMBL/GenBank/DDBJ whole genome shotgun (WGS) entry which is preliminary data.</text>
</comment>
<sequence length="53" mass="5741">MAAKKPKEAVKISIRVSCGGGDGLKDALRLLAKKVLEKKGVREERCAQRSTSE</sequence>
<keyword evidence="2" id="KW-1185">Reference proteome</keyword>
<gene>
    <name evidence="1" type="ORF">EDD75_0007</name>
</gene>
<proteinExistence type="predicted"/>